<dbReference type="Gene3D" id="3.30.2390.10">
    <property type="entry name" value="TTHA1013-like"/>
    <property type="match status" value="1"/>
</dbReference>
<organism evidence="2 3">
    <name type="scientific">Albimonas pacifica</name>
    <dbReference type="NCBI Taxonomy" id="1114924"/>
    <lineage>
        <taxon>Bacteria</taxon>
        <taxon>Pseudomonadati</taxon>
        <taxon>Pseudomonadota</taxon>
        <taxon>Alphaproteobacteria</taxon>
        <taxon>Rhodobacterales</taxon>
        <taxon>Paracoccaceae</taxon>
        <taxon>Albimonas</taxon>
    </lineage>
</organism>
<evidence type="ECO:0000313" key="3">
    <source>
        <dbReference type="Proteomes" id="UP000199377"/>
    </source>
</evidence>
<keyword evidence="3" id="KW-1185">Reference proteome</keyword>
<gene>
    <name evidence="2" type="ORF">SAMN05216258_11052</name>
</gene>
<dbReference type="AlphaFoldDB" id="A0A1I3LJ10"/>
<evidence type="ECO:0000259" key="1">
    <source>
        <dbReference type="Pfam" id="PF08972"/>
    </source>
</evidence>
<protein>
    <recommendedName>
        <fullName evidence="1">DUF1902 domain-containing protein</fullName>
    </recommendedName>
</protein>
<name>A0A1I3LJ10_9RHOB</name>
<dbReference type="Proteomes" id="UP000199377">
    <property type="component" value="Unassembled WGS sequence"/>
</dbReference>
<accession>A0A1I3LJ10</accession>
<dbReference type="InterPro" id="IPR035069">
    <property type="entry name" value="TTHA1013/TTHA0281-like"/>
</dbReference>
<reference evidence="2 3" key="1">
    <citation type="submission" date="2016-10" db="EMBL/GenBank/DDBJ databases">
        <authorList>
            <person name="de Groot N.N."/>
        </authorList>
    </citation>
    <scope>NUCLEOTIDE SEQUENCE [LARGE SCALE GENOMIC DNA]</scope>
    <source>
        <strain evidence="2 3">CGMCC 1.11030</strain>
    </source>
</reference>
<dbReference type="SUPFAM" id="SSF143100">
    <property type="entry name" value="TTHA1013/TTHA0281-like"/>
    <property type="match status" value="1"/>
</dbReference>
<sequence length="80" mass="8736">MKHFSIVVRANWDEEARVWVASSQDIDGLAVEADTLEALQPKVVAAICDLLEANGDGSDEPEIPVRILAEQVSRVPNPCH</sequence>
<dbReference type="RefSeq" id="WP_092863147.1">
    <property type="nucleotide sequence ID" value="NZ_FOQH01000010.1"/>
</dbReference>
<dbReference type="STRING" id="1114924.SAMN05216258_11052"/>
<proteinExistence type="predicted"/>
<dbReference type="OrthoDB" id="7205622at2"/>
<feature type="domain" description="DUF1902" evidence="1">
    <location>
        <begin position="6"/>
        <end position="74"/>
    </location>
</feature>
<evidence type="ECO:0000313" key="2">
    <source>
        <dbReference type="EMBL" id="SFI84703.1"/>
    </source>
</evidence>
<dbReference type="Pfam" id="PF08972">
    <property type="entry name" value="DUF1902"/>
    <property type="match status" value="1"/>
</dbReference>
<dbReference type="InterPro" id="IPR015066">
    <property type="entry name" value="DUF1902"/>
</dbReference>
<dbReference type="EMBL" id="FOQH01000010">
    <property type="protein sequence ID" value="SFI84703.1"/>
    <property type="molecule type" value="Genomic_DNA"/>
</dbReference>